<proteinExistence type="predicted"/>
<name>A0A1H6W4V7_9BACT</name>
<keyword evidence="1" id="KW-0449">Lipoprotein</keyword>
<dbReference type="STRING" id="1416801.SAMN05192553_102416"/>
<keyword evidence="2" id="KW-1185">Reference proteome</keyword>
<dbReference type="EMBL" id="FNZH01000002">
    <property type="protein sequence ID" value="SEJ10816.1"/>
    <property type="molecule type" value="Genomic_DNA"/>
</dbReference>
<dbReference type="InterPro" id="IPR019850">
    <property type="entry name" value="GldD-like"/>
</dbReference>
<evidence type="ECO:0000313" key="2">
    <source>
        <dbReference type="Proteomes" id="UP000199403"/>
    </source>
</evidence>
<sequence length="204" mass="23138">MMRKKHRSGNAARHPAMGGMALLFLLILVACGETYVPKPMGYNRIDLPEREFEALEMDLPYTFQHSTHLQVEPDSFNMAEKNWINLHYSSLGARVHLTYKPITGGRQNLKSYLDDALTLTFKHQIKAYGIDESVVRTPTGYTGLVSELSGEVPTQFQFFVTDSTAHFLRGALYFETAVKNDSLAPVIEYIKTDMMHLINSVEFN</sequence>
<organism evidence="1 2">
    <name type="scientific">Cyclobacterium xiamenense</name>
    <dbReference type="NCBI Taxonomy" id="1297121"/>
    <lineage>
        <taxon>Bacteria</taxon>
        <taxon>Pseudomonadati</taxon>
        <taxon>Bacteroidota</taxon>
        <taxon>Cytophagia</taxon>
        <taxon>Cytophagales</taxon>
        <taxon>Cyclobacteriaceae</taxon>
        <taxon>Cyclobacterium</taxon>
    </lineage>
</organism>
<gene>
    <name evidence="1" type="ORF">SAMN05192553_102416</name>
</gene>
<reference evidence="2" key="1">
    <citation type="submission" date="2016-10" db="EMBL/GenBank/DDBJ databases">
        <authorList>
            <person name="Varghese N."/>
            <person name="Submissions S."/>
        </authorList>
    </citation>
    <scope>NUCLEOTIDE SEQUENCE [LARGE SCALE GENOMIC DNA]</scope>
    <source>
        <strain evidence="2">IBRC-M 10761</strain>
    </source>
</reference>
<dbReference type="Pfam" id="PF25593">
    <property type="entry name" value="GldD_lipo"/>
    <property type="match status" value="1"/>
</dbReference>
<dbReference type="AlphaFoldDB" id="A0A1H6W4V7"/>
<dbReference type="NCBIfam" id="TIGR03512">
    <property type="entry name" value="GldD_lipo"/>
    <property type="match status" value="1"/>
</dbReference>
<protein>
    <submittedName>
        <fullName evidence="1">Gliding motility-associated lipoprotein GldD</fullName>
    </submittedName>
</protein>
<dbReference type="PROSITE" id="PS51257">
    <property type="entry name" value="PROKAR_LIPOPROTEIN"/>
    <property type="match status" value="1"/>
</dbReference>
<accession>A0A1H6W4V7</accession>
<evidence type="ECO:0000313" key="1">
    <source>
        <dbReference type="EMBL" id="SEJ10816.1"/>
    </source>
</evidence>
<dbReference type="Proteomes" id="UP000199403">
    <property type="component" value="Unassembled WGS sequence"/>
</dbReference>